<sequence>MAKKIIKQEKKAPNKSNNSNKKDNKAGEKIVIFKEGMNVSDLSKELGVSNAVVIKSLMNLGIMASVNVSLDRDTVELVSMELGYQVKNEVITDVVRYDEFVIVDDEENLEQRPPIVTVMGHVDHGKTTLLDTIRKSRVTAGEAGGITQHIGAYQVNRKGKKITFIDTPGHAAFTEMRKRGAKVTDIVVLVVAADDGVMPQTLEALDHAKAAKTSIIVAVNKVDKPSANPDHVMTELSNHGLLPEEWGGDTPFIKISALKKEGIDELLDMIELVSELGDYKANPNREARGSVIEAKLDKGKGPVATFIVETGTLHIGDNVVVGNTYGKIRTMEDDLQKRYKEAGPSKAIEVTGLNSVPLAGDVFMVFKDEKTARQIAESRIANEREGEQKQMKATLDSMFGQMGAEVKELNLLIKADVQGSIEALKNVLQTINIEGLQVNIVRGSVGAITESDVSLASASNAIVIGFNVRPMGNVRDVADKEGVEIRLYNIIYRVAEDIEKALKGMLEPTFEEVVIGQVEVRDTFKASKIGTIAGGYVTDGVVKRDALVRIIRDGIVVYEGKLASLKRFKDDVKEVKTGYECGLSIVNYNDIKVGDIIEVSEMKEVEVA</sequence>
<dbReference type="InterPro" id="IPR005225">
    <property type="entry name" value="Small_GTP-bd"/>
</dbReference>
<proteinExistence type="inferred from homology"/>
<evidence type="ECO:0000256" key="8">
    <source>
        <dbReference type="ARBA" id="ARBA00023134"/>
    </source>
</evidence>
<evidence type="ECO:0000256" key="1">
    <source>
        <dbReference type="ARBA" id="ARBA00004496"/>
    </source>
</evidence>
<dbReference type="GO" id="GO:0003743">
    <property type="term" value="F:translation initiation factor activity"/>
    <property type="evidence" value="ECO:0007669"/>
    <property type="project" value="UniProtKB-UniRule"/>
</dbReference>
<keyword evidence="8 10" id="KW-0342">GTP-binding</keyword>
<dbReference type="Gene3D" id="3.40.50.300">
    <property type="entry name" value="P-loop containing nucleotide triphosphate hydrolases"/>
    <property type="match status" value="1"/>
</dbReference>
<comment type="function">
    <text evidence="9 10 11">One of the essential components for the initiation of protein synthesis. Protects formylmethionyl-tRNA from spontaneous hydrolysis and promotes its binding to the 30S ribosomal subunits. Also involved in the hydrolysis of GTP during the formation of the 70S ribosomal complex.</text>
</comment>
<comment type="similarity">
    <text evidence="2 10 11">Belongs to the TRAFAC class translation factor GTPase superfamily. Classic translation factor GTPase family. IF-2 subfamily.</text>
</comment>
<dbReference type="GO" id="GO:0005829">
    <property type="term" value="C:cytosol"/>
    <property type="evidence" value="ECO:0007669"/>
    <property type="project" value="TreeGrafter"/>
</dbReference>
<dbReference type="SUPFAM" id="SSF52156">
    <property type="entry name" value="Initiation factor IF2/eIF5b, domain 3"/>
    <property type="match status" value="1"/>
</dbReference>
<evidence type="ECO:0000313" key="15">
    <source>
        <dbReference type="EMBL" id="VEU80504.1"/>
    </source>
</evidence>
<dbReference type="GO" id="GO:0003924">
    <property type="term" value="F:GTPase activity"/>
    <property type="evidence" value="ECO:0007669"/>
    <property type="project" value="UniProtKB-UniRule"/>
</dbReference>
<dbReference type="PANTHER" id="PTHR43381">
    <property type="entry name" value="TRANSLATION INITIATION FACTOR IF-2-RELATED"/>
    <property type="match status" value="1"/>
</dbReference>
<dbReference type="NCBIfam" id="TIGR00487">
    <property type="entry name" value="IF-2"/>
    <property type="match status" value="1"/>
</dbReference>
<keyword evidence="7 10" id="KW-0648">Protein biosynthesis</keyword>
<dbReference type="AlphaFoldDB" id="A0A449BDH4"/>
<dbReference type="InterPro" id="IPR009000">
    <property type="entry name" value="Transl_B-barrel_sf"/>
</dbReference>
<feature type="binding site" evidence="10">
    <location>
        <begin position="120"/>
        <end position="127"/>
    </location>
    <ligand>
        <name>GTP</name>
        <dbReference type="ChEBI" id="CHEBI:37565"/>
    </ligand>
</feature>
<dbReference type="Pfam" id="PF04760">
    <property type="entry name" value="IF2_N"/>
    <property type="match status" value="1"/>
</dbReference>
<dbReference type="Pfam" id="PF03144">
    <property type="entry name" value="GTP_EFTU_D2"/>
    <property type="match status" value="1"/>
</dbReference>
<dbReference type="EMBL" id="LR215048">
    <property type="protein sequence ID" value="VEU80504.1"/>
    <property type="molecule type" value="Genomic_DNA"/>
</dbReference>
<dbReference type="SUPFAM" id="SSF52540">
    <property type="entry name" value="P-loop containing nucleoside triphosphate hydrolases"/>
    <property type="match status" value="1"/>
</dbReference>
<feature type="binding site" evidence="10">
    <location>
        <begin position="166"/>
        <end position="170"/>
    </location>
    <ligand>
        <name>GTP</name>
        <dbReference type="ChEBI" id="CHEBI:37565"/>
    </ligand>
</feature>
<dbReference type="Pfam" id="PF00009">
    <property type="entry name" value="GTP_EFTU"/>
    <property type="match status" value="1"/>
</dbReference>
<evidence type="ECO:0000256" key="11">
    <source>
        <dbReference type="RuleBase" id="RU000644"/>
    </source>
</evidence>
<dbReference type="SUPFAM" id="SSF50447">
    <property type="entry name" value="Translation proteins"/>
    <property type="match status" value="2"/>
</dbReference>
<evidence type="ECO:0000256" key="3">
    <source>
        <dbReference type="ARBA" id="ARBA00020675"/>
    </source>
</evidence>
<feature type="region of interest" description="Disordered" evidence="13">
    <location>
        <begin position="1"/>
        <end position="23"/>
    </location>
</feature>
<dbReference type="STRING" id="1278311.GCA_000428705_00493"/>
<dbReference type="CDD" id="cd03692">
    <property type="entry name" value="mtIF2_IVc"/>
    <property type="match status" value="1"/>
</dbReference>
<organism evidence="15 16">
    <name type="scientific">Haploplasma axanthum</name>
    <name type="common">Acholeplasma axanthum</name>
    <dbReference type="NCBI Taxonomy" id="29552"/>
    <lineage>
        <taxon>Bacteria</taxon>
        <taxon>Bacillati</taxon>
        <taxon>Mycoplasmatota</taxon>
        <taxon>Mollicutes</taxon>
        <taxon>Acholeplasmatales</taxon>
        <taxon>Acholeplasmataceae</taxon>
        <taxon>Haploplasma</taxon>
    </lineage>
</organism>
<dbReference type="PROSITE" id="PS01176">
    <property type="entry name" value="IF2"/>
    <property type="match status" value="1"/>
</dbReference>
<evidence type="ECO:0000256" key="12">
    <source>
        <dbReference type="RuleBase" id="RU000645"/>
    </source>
</evidence>
<evidence type="ECO:0000256" key="6">
    <source>
        <dbReference type="ARBA" id="ARBA00022741"/>
    </source>
</evidence>
<dbReference type="FunFam" id="3.40.50.10050:FF:000001">
    <property type="entry name" value="Translation initiation factor IF-2"/>
    <property type="match status" value="1"/>
</dbReference>
<dbReference type="OrthoDB" id="9811804at2"/>
<dbReference type="CDD" id="cd03702">
    <property type="entry name" value="IF2_mtIF2_II"/>
    <property type="match status" value="1"/>
</dbReference>
<dbReference type="InterPro" id="IPR044145">
    <property type="entry name" value="IF2_II"/>
</dbReference>
<dbReference type="Gene3D" id="3.40.50.10050">
    <property type="entry name" value="Translation initiation factor IF- 2, domain 3"/>
    <property type="match status" value="1"/>
</dbReference>
<dbReference type="InterPro" id="IPR006847">
    <property type="entry name" value="IF2_N"/>
</dbReference>
<name>A0A449BDH4_HAPAX</name>
<dbReference type="KEGG" id="aaxa:NCTC10138_00877"/>
<dbReference type="RefSeq" id="WP_035375590.1">
    <property type="nucleotide sequence ID" value="NZ_LR215048.1"/>
</dbReference>
<feature type="domain" description="Tr-type G" evidence="14">
    <location>
        <begin position="111"/>
        <end position="280"/>
    </location>
</feature>
<dbReference type="InterPro" id="IPR036925">
    <property type="entry name" value="TIF_IF2_dom3_sf"/>
</dbReference>
<evidence type="ECO:0000256" key="5">
    <source>
        <dbReference type="ARBA" id="ARBA00022540"/>
    </source>
</evidence>
<feature type="binding site" evidence="10">
    <location>
        <begin position="220"/>
        <end position="223"/>
    </location>
    <ligand>
        <name>GTP</name>
        <dbReference type="ChEBI" id="CHEBI:37565"/>
    </ligand>
</feature>
<accession>A0A449BDH4</accession>
<protein>
    <recommendedName>
        <fullName evidence="3 10">Translation initiation factor IF-2</fullName>
    </recommendedName>
</protein>
<evidence type="ECO:0000256" key="13">
    <source>
        <dbReference type="SAM" id="MobiDB-lite"/>
    </source>
</evidence>
<dbReference type="Gene3D" id="2.40.30.10">
    <property type="entry name" value="Translation factors"/>
    <property type="match status" value="2"/>
</dbReference>
<evidence type="ECO:0000313" key="16">
    <source>
        <dbReference type="Proteomes" id="UP000289841"/>
    </source>
</evidence>
<dbReference type="Pfam" id="PF22042">
    <property type="entry name" value="EF-G_D2"/>
    <property type="match status" value="1"/>
</dbReference>
<keyword evidence="6 10" id="KW-0547">Nucleotide-binding</keyword>
<evidence type="ECO:0000256" key="9">
    <source>
        <dbReference type="ARBA" id="ARBA00025162"/>
    </source>
</evidence>
<dbReference type="GO" id="GO:0005525">
    <property type="term" value="F:GTP binding"/>
    <property type="evidence" value="ECO:0007669"/>
    <property type="project" value="UniProtKB-KW"/>
</dbReference>
<dbReference type="Pfam" id="PF11987">
    <property type="entry name" value="IF-2"/>
    <property type="match status" value="1"/>
</dbReference>
<feature type="region of interest" description="G-domain" evidence="10">
    <location>
        <begin position="114"/>
        <end position="262"/>
    </location>
</feature>
<feature type="compositionally biased region" description="Basic and acidic residues" evidence="13">
    <location>
        <begin position="1"/>
        <end position="12"/>
    </location>
</feature>
<dbReference type="InterPro" id="IPR000795">
    <property type="entry name" value="T_Tr_GTP-bd_dom"/>
</dbReference>
<reference evidence="15 16" key="1">
    <citation type="submission" date="2019-01" db="EMBL/GenBank/DDBJ databases">
        <authorList>
            <consortium name="Pathogen Informatics"/>
        </authorList>
    </citation>
    <scope>NUCLEOTIDE SEQUENCE [LARGE SCALE GENOMIC DNA]</scope>
    <source>
        <strain evidence="15 16">NCTC10138</strain>
    </source>
</reference>
<dbReference type="InterPro" id="IPR004161">
    <property type="entry name" value="EFTu-like_2"/>
</dbReference>
<dbReference type="FunFam" id="2.40.30.10:FF:000008">
    <property type="entry name" value="Translation initiation factor IF-2"/>
    <property type="match status" value="1"/>
</dbReference>
<keyword evidence="16" id="KW-1185">Reference proteome</keyword>
<dbReference type="NCBIfam" id="TIGR00231">
    <property type="entry name" value="small_GTP"/>
    <property type="match status" value="1"/>
</dbReference>
<dbReference type="PROSITE" id="PS51722">
    <property type="entry name" value="G_TR_2"/>
    <property type="match status" value="1"/>
</dbReference>
<keyword evidence="5 10" id="KW-0396">Initiation factor</keyword>
<dbReference type="InterPro" id="IPR015760">
    <property type="entry name" value="TIF_IF2"/>
</dbReference>
<dbReference type="PANTHER" id="PTHR43381:SF5">
    <property type="entry name" value="TR-TYPE G DOMAIN-CONTAINING PROTEIN"/>
    <property type="match status" value="1"/>
</dbReference>
<evidence type="ECO:0000259" key="14">
    <source>
        <dbReference type="PROSITE" id="PS51722"/>
    </source>
</evidence>
<gene>
    <name evidence="10 15" type="primary">infB</name>
    <name evidence="15" type="ORF">NCTC10138_00877</name>
</gene>
<evidence type="ECO:0000256" key="7">
    <source>
        <dbReference type="ARBA" id="ARBA00022917"/>
    </source>
</evidence>
<evidence type="ECO:0000256" key="4">
    <source>
        <dbReference type="ARBA" id="ARBA00022490"/>
    </source>
</evidence>
<evidence type="ECO:0000256" key="2">
    <source>
        <dbReference type="ARBA" id="ARBA00007733"/>
    </source>
</evidence>
<keyword evidence="4 10" id="KW-0963">Cytoplasm</keyword>
<dbReference type="FunFam" id="3.40.50.300:FF:000019">
    <property type="entry name" value="Translation initiation factor IF-2"/>
    <property type="match status" value="1"/>
</dbReference>
<dbReference type="CDD" id="cd01887">
    <property type="entry name" value="IF2_eIF5B"/>
    <property type="match status" value="1"/>
</dbReference>
<dbReference type="InterPro" id="IPR000178">
    <property type="entry name" value="TF_IF2_bacterial-like"/>
</dbReference>
<dbReference type="InterPro" id="IPR023115">
    <property type="entry name" value="TIF_IF2_dom3"/>
</dbReference>
<dbReference type="InterPro" id="IPR027417">
    <property type="entry name" value="P-loop_NTPase"/>
</dbReference>
<evidence type="ECO:0000256" key="10">
    <source>
        <dbReference type="HAMAP-Rule" id="MF_00100"/>
    </source>
</evidence>
<dbReference type="InterPro" id="IPR053905">
    <property type="entry name" value="EF-G-like_DII"/>
</dbReference>
<dbReference type="Proteomes" id="UP000289841">
    <property type="component" value="Chromosome"/>
</dbReference>
<dbReference type="FunFam" id="2.40.30.10:FF:000054">
    <property type="entry name" value="Translation initiation factor IF-2"/>
    <property type="match status" value="1"/>
</dbReference>
<comment type="subcellular location">
    <subcellularLocation>
        <location evidence="1 10 12">Cytoplasm</location>
    </subcellularLocation>
</comment>
<dbReference type="HAMAP" id="MF_00100_B">
    <property type="entry name" value="IF_2_B"/>
    <property type="match status" value="1"/>
</dbReference>